<organism evidence="2">
    <name type="scientific">Timema poppense</name>
    <name type="common">Walking stick</name>
    <dbReference type="NCBI Taxonomy" id="170557"/>
    <lineage>
        <taxon>Eukaryota</taxon>
        <taxon>Metazoa</taxon>
        <taxon>Ecdysozoa</taxon>
        <taxon>Arthropoda</taxon>
        <taxon>Hexapoda</taxon>
        <taxon>Insecta</taxon>
        <taxon>Pterygota</taxon>
        <taxon>Neoptera</taxon>
        <taxon>Polyneoptera</taxon>
        <taxon>Phasmatodea</taxon>
        <taxon>Timematodea</taxon>
        <taxon>Timematoidea</taxon>
        <taxon>Timematidae</taxon>
        <taxon>Timema</taxon>
    </lineage>
</organism>
<dbReference type="SUPFAM" id="SSF56219">
    <property type="entry name" value="DNase I-like"/>
    <property type="match status" value="1"/>
</dbReference>
<dbReference type="EC" id="3.1.4.12" evidence="1"/>
<dbReference type="PANTHER" id="PTHR16320:SF1">
    <property type="entry name" value="SPHINGOMYELINASE DDB_G0288017"/>
    <property type="match status" value="1"/>
</dbReference>
<proteinExistence type="predicted"/>
<dbReference type="GO" id="GO:0004767">
    <property type="term" value="F:sphingomyelin phosphodiesterase activity"/>
    <property type="evidence" value="ECO:0007669"/>
    <property type="project" value="UniProtKB-EC"/>
</dbReference>
<accession>A0A7R9CPR4</accession>
<dbReference type="PANTHER" id="PTHR16320">
    <property type="entry name" value="SPHINGOMYELINASE FAMILY MEMBER"/>
    <property type="match status" value="1"/>
</dbReference>
<dbReference type="GO" id="GO:0005737">
    <property type="term" value="C:cytoplasm"/>
    <property type="evidence" value="ECO:0007669"/>
    <property type="project" value="TreeGrafter"/>
</dbReference>
<evidence type="ECO:0000256" key="1">
    <source>
        <dbReference type="ARBA" id="ARBA00012369"/>
    </source>
</evidence>
<dbReference type="InterPro" id="IPR036691">
    <property type="entry name" value="Endo/exonu/phosph_ase_sf"/>
</dbReference>
<name>A0A7R9CPR4_TIMPO</name>
<evidence type="ECO:0000313" key="2">
    <source>
        <dbReference type="EMBL" id="CAD7398698.1"/>
    </source>
</evidence>
<dbReference type="InterPro" id="IPR038772">
    <property type="entry name" value="Sph/SMPD2-like"/>
</dbReference>
<reference evidence="2" key="1">
    <citation type="submission" date="2020-11" db="EMBL/GenBank/DDBJ databases">
        <authorList>
            <person name="Tran Van P."/>
        </authorList>
    </citation>
    <scope>NUCLEOTIDE SEQUENCE</scope>
</reference>
<protein>
    <recommendedName>
        <fullName evidence="1">sphingomyelin phosphodiesterase</fullName>
        <ecNumber evidence="1">3.1.4.12</ecNumber>
    </recommendedName>
</protein>
<sequence>MATKQVRQPSARTHDRVMHGVWTSTGHIIQEQEELFKGVKKWPVRQQTDAFVDINSIVIIVGLENNSIFTFSDASDTVRTKVEKTGLGWVALEGQHSTVAPMGRQNNGKEAGNANLHSVISMATSHLVTMQKACGAVSPLFVRITQISVTTNSLQGMLRLARRYVTKILAVELLTLATRPPGVPREHNSDISNWRLIVRGLEVHSIAREVFLKFRLIGQARHYKVVGYAAFIHSSFPPSVSVALHLKSKSVGSGLMFASKKPILDVDFKTFTKRIKHAKYASQGVLCVKVALHSDRNNCRHVGYISNLHTQAYQGEENVIANQLSETRLFVADFKEKTHQSTDVVEFDIICGDFNADNMSIDLEHCF</sequence>
<dbReference type="AlphaFoldDB" id="A0A7R9CPR4"/>
<dbReference type="EMBL" id="OD000657">
    <property type="protein sequence ID" value="CAD7398698.1"/>
    <property type="molecule type" value="Genomic_DNA"/>
</dbReference>
<gene>
    <name evidence="2" type="ORF">TPSB3V08_LOCUS1820</name>
</gene>
<dbReference type="Gene3D" id="3.60.10.10">
    <property type="entry name" value="Endonuclease/exonuclease/phosphatase"/>
    <property type="match status" value="1"/>
</dbReference>